<reference evidence="1 2" key="1">
    <citation type="submission" date="2017-09" db="EMBL/GenBank/DDBJ databases">
        <authorList>
            <consortium name="International Durum Wheat Genome Sequencing Consortium (IDWGSC)"/>
            <person name="Milanesi L."/>
        </authorList>
    </citation>
    <scope>NUCLEOTIDE SEQUENCE [LARGE SCALE GENOMIC DNA]</scope>
    <source>
        <strain evidence="2">cv. Svevo</strain>
    </source>
</reference>
<name>A0A9R0YZA4_TRITD</name>
<dbReference type="Gramene" id="TRITD6Bv1G224030.1">
    <property type="protein sequence ID" value="TRITD6Bv1G224030.1"/>
    <property type="gene ID" value="TRITD6Bv1G224030"/>
</dbReference>
<evidence type="ECO:0000313" key="1">
    <source>
        <dbReference type="EMBL" id="VAI63521.1"/>
    </source>
</evidence>
<accession>A0A9R0YZA4</accession>
<organism evidence="1 2">
    <name type="scientific">Triticum turgidum subsp. durum</name>
    <name type="common">Durum wheat</name>
    <name type="synonym">Triticum durum</name>
    <dbReference type="NCBI Taxonomy" id="4567"/>
    <lineage>
        <taxon>Eukaryota</taxon>
        <taxon>Viridiplantae</taxon>
        <taxon>Streptophyta</taxon>
        <taxon>Embryophyta</taxon>
        <taxon>Tracheophyta</taxon>
        <taxon>Spermatophyta</taxon>
        <taxon>Magnoliopsida</taxon>
        <taxon>Liliopsida</taxon>
        <taxon>Poales</taxon>
        <taxon>Poaceae</taxon>
        <taxon>BOP clade</taxon>
        <taxon>Pooideae</taxon>
        <taxon>Triticodae</taxon>
        <taxon>Triticeae</taxon>
        <taxon>Triticinae</taxon>
        <taxon>Triticum</taxon>
    </lineage>
</organism>
<evidence type="ECO:0000313" key="2">
    <source>
        <dbReference type="Proteomes" id="UP000324705"/>
    </source>
</evidence>
<sequence length="148" mass="16597">MPSFNEIFPVSRLYLLFQSHTGLGLSTKRRLSSSHRSTIEPWSCGDSAVPATGVLFHAMAIQEECHGYRSSPHAILLDVDRVLAPAAAGAWYVQRGMALDWSIAVIDPLRDSHEVGWRRTQPRELQFTSSFLSCKPSKKENGLCYIYD</sequence>
<dbReference type="AlphaFoldDB" id="A0A9R0YZA4"/>
<keyword evidence="2" id="KW-1185">Reference proteome</keyword>
<proteinExistence type="predicted"/>
<gene>
    <name evidence="1" type="ORF">TRITD_6Bv1G224030</name>
</gene>
<protein>
    <submittedName>
        <fullName evidence="1">Uncharacterized protein</fullName>
    </submittedName>
</protein>
<dbReference type="Proteomes" id="UP000324705">
    <property type="component" value="Chromosome 6B"/>
</dbReference>
<dbReference type="EMBL" id="LT934122">
    <property type="protein sequence ID" value="VAI63521.1"/>
    <property type="molecule type" value="Genomic_DNA"/>
</dbReference>